<protein>
    <submittedName>
        <fullName evidence="1">Uncharacterized protein</fullName>
    </submittedName>
</protein>
<accession>A0A5P9XP75</accession>
<evidence type="ECO:0000313" key="1">
    <source>
        <dbReference type="EMBL" id="QFX95510.1"/>
    </source>
</evidence>
<evidence type="ECO:0000313" key="2">
    <source>
        <dbReference type="Proteomes" id="UP000363590"/>
    </source>
</evidence>
<name>A0A5P9XP75_ACITH</name>
<gene>
    <name evidence="1" type="ORF">GCD22_01100</name>
</gene>
<organism evidence="1 2">
    <name type="scientific">Acidithiobacillus thiooxidans ATCC 19377</name>
    <dbReference type="NCBI Taxonomy" id="637390"/>
    <lineage>
        <taxon>Bacteria</taxon>
        <taxon>Pseudomonadati</taxon>
        <taxon>Pseudomonadota</taxon>
        <taxon>Acidithiobacillia</taxon>
        <taxon>Acidithiobacillales</taxon>
        <taxon>Acidithiobacillaceae</taxon>
        <taxon>Acidithiobacillus</taxon>
    </lineage>
</organism>
<dbReference type="Proteomes" id="UP000363590">
    <property type="component" value="Chromosome"/>
</dbReference>
<dbReference type="EMBL" id="CP045571">
    <property type="protein sequence ID" value="QFX95510.1"/>
    <property type="molecule type" value="Genomic_DNA"/>
</dbReference>
<reference evidence="1 2" key="1">
    <citation type="submission" date="2019-10" db="EMBL/GenBank/DDBJ databases">
        <authorList>
            <person name="Wang R."/>
        </authorList>
    </citation>
    <scope>NUCLEOTIDE SEQUENCE [LARGE SCALE GENOMIC DNA]</scope>
    <source>
        <strain evidence="1 2">ATCC 19377</strain>
    </source>
</reference>
<sequence length="84" mass="8855">MAALLSGQIEALAGVLLLVLAGTEALHGQDLVFRVVDLVVDRTPAHRVVVSPEAQSPVHREEAQAEAVVVRQAESVAVVEPPDN</sequence>
<dbReference type="AlphaFoldDB" id="A0A5P9XP75"/>
<proteinExistence type="predicted"/>
<dbReference type="KEGG" id="atx:GCD22_01100"/>